<sequence length="319" mass="32903">MVTEVPARTLVVHRGRGTVLILVAALFFSSSGALGKPVMLAGLSPEQVAAARIGLAALVLAIGVGIARPSLLRVRRSDWPLLLGYGLLGVAGVQLCYFISASRIPVGIAILLEFTSPVLIALWVRFVRRVRLPGVMWGGIALAMLGLAMVAQAWEGLRLDAFGLLAGVGAAICSAGYFLIGERAVADRHPLGLVTWGMIVGAVAVCVVAPPWTIPVSLLSAPADFGPWQPPIWLLLAALVLLSTVFAYLAGISSLRHLPAPVASVLGLCEPLLAAGLAWVLLGEALTWVQLLGAAVLLGGALIVQLNSPGKPTGGAAPA</sequence>
<reference evidence="4 5" key="1">
    <citation type="submission" date="2021-03" db="EMBL/GenBank/DDBJ databases">
        <title>Sequencing the genomes of 1000 actinobacteria strains.</title>
        <authorList>
            <person name="Klenk H.-P."/>
        </authorList>
    </citation>
    <scope>NUCLEOTIDE SEQUENCE [LARGE SCALE GENOMIC DNA]</scope>
    <source>
        <strain evidence="4 5">DSM 45510</strain>
    </source>
</reference>
<feature type="transmembrane region" description="Helical" evidence="2">
    <location>
        <begin position="191"/>
        <end position="212"/>
    </location>
</feature>
<dbReference type="EMBL" id="JAGGMS010000001">
    <property type="protein sequence ID" value="MBP2181961.1"/>
    <property type="molecule type" value="Genomic_DNA"/>
</dbReference>
<feature type="transmembrane region" description="Helical" evidence="2">
    <location>
        <begin position="160"/>
        <end position="179"/>
    </location>
</feature>
<name>A0ABS4PTM4_9PSEU</name>
<feature type="transmembrane region" description="Helical" evidence="2">
    <location>
        <begin position="232"/>
        <end position="250"/>
    </location>
</feature>
<dbReference type="PANTHER" id="PTHR22911:SF79">
    <property type="entry name" value="MOBA-LIKE NTP TRANSFERASE DOMAIN-CONTAINING PROTEIN"/>
    <property type="match status" value="1"/>
</dbReference>
<dbReference type="PANTHER" id="PTHR22911">
    <property type="entry name" value="ACYL-MALONYL CONDENSING ENZYME-RELATED"/>
    <property type="match status" value="1"/>
</dbReference>
<organism evidence="4 5">
    <name type="scientific">Amycolatopsis magusensis</name>
    <dbReference type="NCBI Taxonomy" id="882444"/>
    <lineage>
        <taxon>Bacteria</taxon>
        <taxon>Bacillati</taxon>
        <taxon>Actinomycetota</taxon>
        <taxon>Actinomycetes</taxon>
        <taxon>Pseudonocardiales</taxon>
        <taxon>Pseudonocardiaceae</taxon>
        <taxon>Amycolatopsis</taxon>
    </lineage>
</organism>
<accession>A0ABS4PTM4</accession>
<evidence type="ECO:0000313" key="4">
    <source>
        <dbReference type="EMBL" id="MBP2181961.1"/>
    </source>
</evidence>
<feature type="transmembrane region" description="Helical" evidence="2">
    <location>
        <begin position="288"/>
        <end position="306"/>
    </location>
</feature>
<protein>
    <submittedName>
        <fullName evidence="4">Drug/metabolite transporter (DMT)-like permease</fullName>
    </submittedName>
</protein>
<feature type="domain" description="EamA" evidence="3">
    <location>
        <begin position="162"/>
        <end position="304"/>
    </location>
</feature>
<keyword evidence="2" id="KW-0472">Membrane</keyword>
<dbReference type="Proteomes" id="UP000741013">
    <property type="component" value="Unassembled WGS sequence"/>
</dbReference>
<feature type="transmembrane region" description="Helical" evidence="2">
    <location>
        <begin position="262"/>
        <end position="282"/>
    </location>
</feature>
<dbReference type="InterPro" id="IPR000620">
    <property type="entry name" value="EamA_dom"/>
</dbReference>
<evidence type="ECO:0000259" key="3">
    <source>
        <dbReference type="Pfam" id="PF00892"/>
    </source>
</evidence>
<dbReference type="InterPro" id="IPR037185">
    <property type="entry name" value="EmrE-like"/>
</dbReference>
<feature type="transmembrane region" description="Helical" evidence="2">
    <location>
        <begin position="134"/>
        <end position="154"/>
    </location>
</feature>
<proteinExistence type="inferred from homology"/>
<feature type="transmembrane region" description="Helical" evidence="2">
    <location>
        <begin position="79"/>
        <end position="100"/>
    </location>
</feature>
<dbReference type="RefSeq" id="WP_209665321.1">
    <property type="nucleotide sequence ID" value="NZ_JAGGMS010000001.1"/>
</dbReference>
<evidence type="ECO:0000313" key="5">
    <source>
        <dbReference type="Proteomes" id="UP000741013"/>
    </source>
</evidence>
<gene>
    <name evidence="4" type="ORF">JOM49_003487</name>
</gene>
<keyword evidence="2" id="KW-1133">Transmembrane helix</keyword>
<keyword evidence="2" id="KW-0812">Transmembrane</keyword>
<dbReference type="Pfam" id="PF00892">
    <property type="entry name" value="EamA"/>
    <property type="match status" value="2"/>
</dbReference>
<feature type="transmembrane region" description="Helical" evidence="2">
    <location>
        <begin position="49"/>
        <end position="67"/>
    </location>
</feature>
<keyword evidence="5" id="KW-1185">Reference proteome</keyword>
<dbReference type="SUPFAM" id="SSF103481">
    <property type="entry name" value="Multidrug resistance efflux transporter EmrE"/>
    <property type="match status" value="2"/>
</dbReference>
<evidence type="ECO:0000256" key="2">
    <source>
        <dbReference type="SAM" id="Phobius"/>
    </source>
</evidence>
<comment type="similarity">
    <text evidence="1">Belongs to the EamA transporter family.</text>
</comment>
<comment type="caution">
    <text evidence="4">The sequence shown here is derived from an EMBL/GenBank/DDBJ whole genome shotgun (WGS) entry which is preliminary data.</text>
</comment>
<feature type="domain" description="EamA" evidence="3">
    <location>
        <begin position="17"/>
        <end position="150"/>
    </location>
</feature>
<feature type="transmembrane region" description="Helical" evidence="2">
    <location>
        <begin position="106"/>
        <end position="127"/>
    </location>
</feature>
<evidence type="ECO:0000256" key="1">
    <source>
        <dbReference type="ARBA" id="ARBA00007362"/>
    </source>
</evidence>